<protein>
    <submittedName>
        <fullName evidence="1">Uncharacterized protein</fullName>
    </submittedName>
</protein>
<evidence type="ECO:0000313" key="2">
    <source>
        <dbReference type="Proteomes" id="UP001055439"/>
    </source>
</evidence>
<reference evidence="1" key="1">
    <citation type="submission" date="2022-05" db="EMBL/GenBank/DDBJ databases">
        <title>The Musa troglodytarum L. genome provides insights into the mechanism of non-climacteric behaviour and enrichment of carotenoids.</title>
        <authorList>
            <person name="Wang J."/>
        </authorList>
    </citation>
    <scope>NUCLEOTIDE SEQUENCE</scope>
    <source>
        <tissue evidence="1">Leaf</tissue>
    </source>
</reference>
<dbReference type="EMBL" id="CP097508">
    <property type="protein sequence ID" value="URE08458.1"/>
    <property type="molecule type" value="Genomic_DNA"/>
</dbReference>
<sequence length="73" mass="8247">MASGIGFAEFRRADKKLQVAGQGGIRTRWKIGIKRLLECWRDRVEKLLPTSIFVKVAPQEYEGDFDIAGTSAY</sequence>
<organism evidence="1 2">
    <name type="scientific">Musa troglodytarum</name>
    <name type="common">fe'i banana</name>
    <dbReference type="NCBI Taxonomy" id="320322"/>
    <lineage>
        <taxon>Eukaryota</taxon>
        <taxon>Viridiplantae</taxon>
        <taxon>Streptophyta</taxon>
        <taxon>Embryophyta</taxon>
        <taxon>Tracheophyta</taxon>
        <taxon>Spermatophyta</taxon>
        <taxon>Magnoliopsida</taxon>
        <taxon>Liliopsida</taxon>
        <taxon>Zingiberales</taxon>
        <taxon>Musaceae</taxon>
        <taxon>Musa</taxon>
    </lineage>
</organism>
<name>A0A9E7G8A2_9LILI</name>
<dbReference type="Proteomes" id="UP001055439">
    <property type="component" value="Chromosome 6"/>
</dbReference>
<proteinExistence type="predicted"/>
<keyword evidence="2" id="KW-1185">Reference proteome</keyword>
<evidence type="ECO:0000313" key="1">
    <source>
        <dbReference type="EMBL" id="URE08458.1"/>
    </source>
</evidence>
<dbReference type="AlphaFoldDB" id="A0A9E7G8A2"/>
<gene>
    <name evidence="1" type="ORF">MUK42_27438</name>
</gene>
<accession>A0A9E7G8A2</accession>